<dbReference type="InterPro" id="IPR036397">
    <property type="entry name" value="RNaseH_sf"/>
</dbReference>
<protein>
    <recommendedName>
        <fullName evidence="1">Tc1-like transposase DDE domain-containing protein</fullName>
    </recommendedName>
</protein>
<dbReference type="Proteomes" id="UP000070400">
    <property type="component" value="Unassembled WGS sequence"/>
</dbReference>
<dbReference type="SUPFAM" id="SSF53098">
    <property type="entry name" value="Ribonuclease H-like"/>
    <property type="match status" value="1"/>
</dbReference>
<dbReference type="EMBL" id="LHXX01000017">
    <property type="protein sequence ID" value="KXB02371.1"/>
    <property type="molecule type" value="Genomic_DNA"/>
</dbReference>
<feature type="domain" description="Tc1-like transposase DDE" evidence="1">
    <location>
        <begin position="14"/>
        <end position="148"/>
    </location>
</feature>
<comment type="caution">
    <text evidence="2">The sequence shown here is derived from an EMBL/GenBank/DDBJ whole genome shotgun (WGS) entry which is preliminary data.</text>
</comment>
<evidence type="ECO:0000313" key="2">
    <source>
        <dbReference type="EMBL" id="KXB02371.1"/>
    </source>
</evidence>
<dbReference type="Pfam" id="PF13358">
    <property type="entry name" value="DDE_3"/>
    <property type="match status" value="1"/>
</dbReference>
<keyword evidence="3" id="KW-1185">Reference proteome</keyword>
<dbReference type="Gene3D" id="3.30.420.10">
    <property type="entry name" value="Ribonuclease H-like superfamily/Ribonuclease H"/>
    <property type="match status" value="1"/>
</dbReference>
<name>A0A133V7E6_9EURY</name>
<proteinExistence type="predicted"/>
<organism evidence="2 3">
    <name type="scientific">candidate division MSBL1 archaeon SCGC-AAA261D19</name>
    <dbReference type="NCBI Taxonomy" id="1698273"/>
    <lineage>
        <taxon>Archaea</taxon>
        <taxon>Methanobacteriati</taxon>
        <taxon>Methanobacteriota</taxon>
        <taxon>candidate division MSBL1</taxon>
    </lineage>
</organism>
<sequence length="184" mass="21441">MDEILRDYEVFVLGFFDETSPQTNSNTQRLWSFGKPEIVKNLSHYRANTFGFYSLNGKSVVDFKGNSKKESVCEFFEKVRRKNPGEKIVMILDNFPSHKSKYVEEKAEKLGIKLILLPPYSPDLNPLEQIWKSLKRAISPIFVKTKEEFLDAIRTAFLELSSRLSFAMGWAEKFLPGKYNRLWV</sequence>
<evidence type="ECO:0000259" key="1">
    <source>
        <dbReference type="Pfam" id="PF13358"/>
    </source>
</evidence>
<gene>
    <name evidence="2" type="ORF">AKJ43_01920</name>
</gene>
<dbReference type="InterPro" id="IPR012337">
    <property type="entry name" value="RNaseH-like_sf"/>
</dbReference>
<dbReference type="NCBIfam" id="NF033545">
    <property type="entry name" value="transpos_IS630"/>
    <property type="match status" value="1"/>
</dbReference>
<accession>A0A133V7E6</accession>
<evidence type="ECO:0000313" key="3">
    <source>
        <dbReference type="Proteomes" id="UP000070400"/>
    </source>
</evidence>
<dbReference type="GO" id="GO:0003676">
    <property type="term" value="F:nucleic acid binding"/>
    <property type="evidence" value="ECO:0007669"/>
    <property type="project" value="InterPro"/>
</dbReference>
<dbReference type="AlphaFoldDB" id="A0A133V7E6"/>
<dbReference type="InterPro" id="IPR047655">
    <property type="entry name" value="Transpos_IS630-like"/>
</dbReference>
<reference evidence="2 3" key="1">
    <citation type="journal article" date="2016" name="Sci. Rep.">
        <title>Metabolic traits of an uncultured archaeal lineage -MSBL1- from brine pools of the Red Sea.</title>
        <authorList>
            <person name="Mwirichia R."/>
            <person name="Alam I."/>
            <person name="Rashid M."/>
            <person name="Vinu M."/>
            <person name="Ba-Alawi W."/>
            <person name="Anthony Kamau A."/>
            <person name="Kamanda Ngugi D."/>
            <person name="Goker M."/>
            <person name="Klenk H.P."/>
            <person name="Bajic V."/>
            <person name="Stingl U."/>
        </authorList>
    </citation>
    <scope>NUCLEOTIDE SEQUENCE [LARGE SCALE GENOMIC DNA]</scope>
    <source>
        <strain evidence="2">SCGC-AAA261D19</strain>
    </source>
</reference>
<dbReference type="PANTHER" id="PTHR46564">
    <property type="entry name" value="TRANSPOSASE"/>
    <property type="match status" value="1"/>
</dbReference>
<dbReference type="PANTHER" id="PTHR46564:SF1">
    <property type="entry name" value="TRANSPOSASE"/>
    <property type="match status" value="1"/>
</dbReference>
<dbReference type="InterPro" id="IPR038717">
    <property type="entry name" value="Tc1-like_DDE_dom"/>
</dbReference>